<evidence type="ECO:0000313" key="2">
    <source>
        <dbReference type="Proteomes" id="UP000681526"/>
    </source>
</evidence>
<keyword evidence="2" id="KW-1185">Reference proteome</keyword>
<sequence length="27" mass="2945">MTPKNVPSAELPNRGRPRAMLLLAVVL</sequence>
<gene>
    <name evidence="1" type="primary">txxe 2476</name>
    <name evidence="1" type="ORF">TXXE_12435</name>
</gene>
<reference evidence="1 2" key="1">
    <citation type="submission" date="2021-04" db="EMBL/GenBank/DDBJ databases">
        <authorList>
            <person name="Rakotoarivonina H."/>
        </authorList>
    </citation>
    <scope>NUCLEOTIDE SEQUENCE [LARGE SCALE GENOMIC DNA]</scope>
    <source>
        <strain evidence="1 2">XE</strain>
    </source>
</reference>
<dbReference type="EMBL" id="CAJRAY010000061">
    <property type="protein sequence ID" value="CAG5088870.1"/>
    <property type="molecule type" value="Genomic_DNA"/>
</dbReference>
<accession>A0ABM8V6C3</accession>
<comment type="caution">
    <text evidence="1">The sequence shown here is derived from an EMBL/GenBank/DDBJ whole genome shotgun (WGS) entry which is preliminary data.</text>
</comment>
<proteinExistence type="predicted"/>
<protein>
    <submittedName>
        <fullName evidence="1">Uncharacterized protein</fullName>
    </submittedName>
</protein>
<dbReference type="Proteomes" id="UP000681526">
    <property type="component" value="Unassembled WGS sequence"/>
</dbReference>
<evidence type="ECO:0000313" key="1">
    <source>
        <dbReference type="EMBL" id="CAG5088870.1"/>
    </source>
</evidence>
<organism evidence="1 2">
    <name type="scientific">Thermobacillus xylanilyticus</name>
    <dbReference type="NCBI Taxonomy" id="76633"/>
    <lineage>
        <taxon>Bacteria</taxon>
        <taxon>Bacillati</taxon>
        <taxon>Bacillota</taxon>
        <taxon>Bacilli</taxon>
        <taxon>Bacillales</taxon>
        <taxon>Paenibacillaceae</taxon>
        <taxon>Thermobacillus</taxon>
    </lineage>
</organism>
<name>A0ABM8V6C3_THEXY</name>